<organism evidence="2 3">
    <name type="scientific">Daphnia magna</name>
    <dbReference type="NCBI Taxonomy" id="35525"/>
    <lineage>
        <taxon>Eukaryota</taxon>
        <taxon>Metazoa</taxon>
        <taxon>Ecdysozoa</taxon>
        <taxon>Arthropoda</taxon>
        <taxon>Crustacea</taxon>
        <taxon>Branchiopoda</taxon>
        <taxon>Diplostraca</taxon>
        <taxon>Cladocera</taxon>
        <taxon>Anomopoda</taxon>
        <taxon>Daphniidae</taxon>
        <taxon>Daphnia</taxon>
    </lineage>
</organism>
<dbReference type="GO" id="GO:0042254">
    <property type="term" value="P:ribosome biogenesis"/>
    <property type="evidence" value="ECO:0007669"/>
    <property type="project" value="TreeGrafter"/>
</dbReference>
<accession>A0A164SAX2</accession>
<reference evidence="2 3" key="1">
    <citation type="submission" date="2016-03" db="EMBL/GenBank/DDBJ databases">
        <title>EvidentialGene: Evidence-directed Construction of Genes on Genomes.</title>
        <authorList>
            <person name="Gilbert D.G."/>
            <person name="Choi J.-H."/>
            <person name="Mockaitis K."/>
            <person name="Colbourne J."/>
            <person name="Pfrender M."/>
        </authorList>
    </citation>
    <scope>NUCLEOTIDE SEQUENCE [LARGE SCALE GENOMIC DNA]</scope>
    <source>
        <strain evidence="2 3">Xinb3</strain>
        <tissue evidence="2">Complete organism</tissue>
    </source>
</reference>
<dbReference type="InterPro" id="IPR052609">
    <property type="entry name" value="Ribosome_Biogenesis_Reg"/>
</dbReference>
<protein>
    <recommendedName>
        <fullName evidence="1">Nucleolar 27S pre-rRNA processing Urb2/Npa2 C-terminal domain-containing protein</fullName>
    </recommendedName>
</protein>
<dbReference type="InterPro" id="IPR018849">
    <property type="entry name" value="Urb2/Npa2_C"/>
</dbReference>
<dbReference type="OrthoDB" id="160374at2759"/>
<dbReference type="STRING" id="35525.A0A164SAX2"/>
<comment type="caution">
    <text evidence="2">The sequence shown here is derived from an EMBL/GenBank/DDBJ whole genome shotgun (WGS) entry which is preliminary data.</text>
</comment>
<dbReference type="PANTHER" id="PTHR15682">
    <property type="entry name" value="UNHEALTHY RIBOSOME BIOGENESIS PROTEIN 2 HOMOLOG"/>
    <property type="match status" value="1"/>
</dbReference>
<dbReference type="AlphaFoldDB" id="A0A164SAX2"/>
<evidence type="ECO:0000313" key="3">
    <source>
        <dbReference type="Proteomes" id="UP000076858"/>
    </source>
</evidence>
<name>A0A164SAX2_9CRUS</name>
<dbReference type="Pfam" id="PF10441">
    <property type="entry name" value="Urb2"/>
    <property type="match status" value="1"/>
</dbReference>
<gene>
    <name evidence="2" type="ORF">APZ42_026245</name>
</gene>
<keyword evidence="3" id="KW-1185">Reference proteome</keyword>
<proteinExistence type="predicted"/>
<dbReference type="Proteomes" id="UP000076858">
    <property type="component" value="Unassembled WGS sequence"/>
</dbReference>
<dbReference type="EMBL" id="LRGB01002066">
    <property type="protein sequence ID" value="KZS09431.1"/>
    <property type="molecule type" value="Genomic_DNA"/>
</dbReference>
<dbReference type="GO" id="GO:0005730">
    <property type="term" value="C:nucleolus"/>
    <property type="evidence" value="ECO:0007669"/>
    <property type="project" value="TreeGrafter"/>
</dbReference>
<dbReference type="PANTHER" id="PTHR15682:SF2">
    <property type="entry name" value="UNHEALTHY RIBOSOME BIOGENESIS PROTEIN 2 HOMOLOG"/>
    <property type="match status" value="1"/>
</dbReference>
<sequence length="1079" mass="122976">MEQPQPEDTIQQLLVHGPVYAVSKVIKTVLDSPITHVAAANKLHALFTQKEYVTDTTVDCFLSSFLMNVLKLPSSEEGKKTVFLEILDDVIFGNDDSFVLLLIARSLIQEKIPTETCADILCYLALKFHRQRNFQKFVTLLITAVKTSKHSLCGFSLHPRLLECMGECTVKLPITQNLNLLNLLCTVLEEDWTQNMDSEGDYPQPRVAAQVLGVLLLNIKLADYSIRDETMDDAIKIFSIVSERQKSLTEMALKNPKGFTSPLLTLAFAYGELHQLLLLYSPLYAEKQSAKPECVVSDLQNDVWDFSFFHTYASKEQWLQLAELTLKSHIDFWAPLVLQKIRYLILFSGRDRNNKEKILKKLIGYLMEHFDCCQSLWLNNIKYILPFMAKEQIGSLGKKISESPELWKNALSDPDITEKRTLQMSLVCAVFGSIHDHCRKRKAEEDTLALSSSTLSVLQLFSMRVDMWVGSVDRGNQKVSGWLRQSAEYLQESMRQVQSTTAEHDLTELLRPLDLLELLPLEYVLGPVHSGILMGLLSLLVSCTQEPIKSRLWMMIVRLLDTEKNSPIFEYFPCTEFMNWAVSNTKNLPDCALIFSTLFDEMLRSPKSSKNSFAWIQTADLSATALPVTILSMKRLIKHKKVDEEIFNIIRNRFLKTFENELEDRLIDVMEGAHCLLEMYKEHLTEAAKIPDAEKQEKTGKPQEIKELLQSLPKLLEAARKGLLSTDEAVGLSCAGFLSLVLTLPAKHHGRDIKMSTWNAYRASLNSSRWDDRLLCQLIAKSNLKEFHVITNAMIDDLQAASVKALQEEDNPDEVACEVDIRRISCFFRHLVTADIPPKEDRFGVRLQVIQTVLPVIQHLILSVCRNYSNTSVDRVVRLGLPPMGIYLALLNKNDSEAYPHDITSSLHACLALPMNVEMSAEHFDSIFTVIYKTLHYLLTKHQEVAADRVPVLLQVYRRLMACTCSRSDSRRSAGDSEVACLTDSANRLARLASVINTQQLRYRRAAAYIIVDLLNDLKKQPLYPTVKQELTTALYHLMDLLDDHANRYLLSVLPSGIHELFRLEYEHFEKFYKFKGKV</sequence>
<evidence type="ECO:0000259" key="1">
    <source>
        <dbReference type="Pfam" id="PF10441"/>
    </source>
</evidence>
<feature type="domain" description="Nucleolar 27S pre-rRNA processing Urb2/Npa2 C-terminal" evidence="1">
    <location>
        <begin position="900"/>
        <end position="1078"/>
    </location>
</feature>
<evidence type="ECO:0000313" key="2">
    <source>
        <dbReference type="EMBL" id="KZS09431.1"/>
    </source>
</evidence>